<dbReference type="OMA" id="CNIANGV"/>
<reference evidence="2" key="2">
    <citation type="submission" date="2020-06" db="EMBL/GenBank/DDBJ databases">
        <authorList>
            <person name="Sheffer M."/>
        </authorList>
    </citation>
    <scope>NUCLEOTIDE SEQUENCE</scope>
</reference>
<dbReference type="AlphaFoldDB" id="A0A8T0E0J1"/>
<organism evidence="2 3">
    <name type="scientific">Argiope bruennichi</name>
    <name type="common">Wasp spider</name>
    <name type="synonym">Aranea bruennichi</name>
    <dbReference type="NCBI Taxonomy" id="94029"/>
    <lineage>
        <taxon>Eukaryota</taxon>
        <taxon>Metazoa</taxon>
        <taxon>Ecdysozoa</taxon>
        <taxon>Arthropoda</taxon>
        <taxon>Chelicerata</taxon>
        <taxon>Arachnida</taxon>
        <taxon>Araneae</taxon>
        <taxon>Araneomorphae</taxon>
        <taxon>Entelegynae</taxon>
        <taxon>Araneoidea</taxon>
        <taxon>Araneidae</taxon>
        <taxon>Argiope</taxon>
    </lineage>
</organism>
<dbReference type="OrthoDB" id="6429044at2759"/>
<feature type="coiled-coil region" evidence="1">
    <location>
        <begin position="15"/>
        <end position="70"/>
    </location>
</feature>
<name>A0A8T0E0J1_ARGBR</name>
<comment type="caution">
    <text evidence="2">The sequence shown here is derived from an EMBL/GenBank/DDBJ whole genome shotgun (WGS) entry which is preliminary data.</text>
</comment>
<keyword evidence="3" id="KW-1185">Reference proteome</keyword>
<sequence length="361" mass="39772">MASLALPRKIYPAKKKFISEDLKEAERLLENLKNSEFEIEFRYKAWIEHREKSIKSIECLEKKLENLHQACNIANGVGSAMEIVGGVAMIAGAILTACGHKDVGEFLTKKVSTVSTVTGVATTATSSVTETGLTIKTMNEAKLVLEKDRAYTRLLMQNLQNSKEIDSRLKRIFNCSILSNVFVHVVRLVQEGIVLLQGGCVEIDKLMYELKSKLSKCTNVLDLAAMSETILQNVHATMKRIITNRNAHKAVRNICEIIQRSPLAIEFVKLGLRTTLQICDVLKIDVFTSALGLGLMRSSAGVMATKCLLGSVHVAVSALALISAVKSAQEGTSEHSKMLKEVKQVLITELNTVRKNYSNVP</sequence>
<evidence type="ECO:0000256" key="1">
    <source>
        <dbReference type="SAM" id="Coils"/>
    </source>
</evidence>
<evidence type="ECO:0000313" key="3">
    <source>
        <dbReference type="Proteomes" id="UP000807504"/>
    </source>
</evidence>
<proteinExistence type="predicted"/>
<gene>
    <name evidence="2" type="ORF">HNY73_022393</name>
</gene>
<keyword evidence="1" id="KW-0175">Coiled coil</keyword>
<evidence type="ECO:0000313" key="2">
    <source>
        <dbReference type="EMBL" id="KAF8764308.1"/>
    </source>
</evidence>
<protein>
    <submittedName>
        <fullName evidence="2">Uncharacterized protein</fullName>
    </submittedName>
</protein>
<dbReference type="EMBL" id="JABXBU010002231">
    <property type="protein sequence ID" value="KAF8764308.1"/>
    <property type="molecule type" value="Genomic_DNA"/>
</dbReference>
<reference evidence="2" key="1">
    <citation type="journal article" date="2020" name="bioRxiv">
        <title>Chromosome-level reference genome of the European wasp spider Argiope bruennichi: a resource for studies on range expansion and evolutionary adaptation.</title>
        <authorList>
            <person name="Sheffer M.M."/>
            <person name="Hoppe A."/>
            <person name="Krehenwinkel H."/>
            <person name="Uhl G."/>
            <person name="Kuss A.W."/>
            <person name="Jensen L."/>
            <person name="Jensen C."/>
            <person name="Gillespie R.G."/>
            <person name="Hoff K.J."/>
            <person name="Prost S."/>
        </authorList>
    </citation>
    <scope>NUCLEOTIDE SEQUENCE</scope>
</reference>
<accession>A0A8T0E0J1</accession>
<dbReference type="Proteomes" id="UP000807504">
    <property type="component" value="Unassembled WGS sequence"/>
</dbReference>